<accession>A0A2N0UYU9</accession>
<evidence type="ECO:0000313" key="2">
    <source>
        <dbReference type="Proteomes" id="UP000233425"/>
    </source>
</evidence>
<evidence type="ECO:0000313" key="1">
    <source>
        <dbReference type="EMBL" id="PKD32150.1"/>
    </source>
</evidence>
<dbReference type="EMBL" id="NNSR01000032">
    <property type="protein sequence ID" value="PKD32150.1"/>
    <property type="molecule type" value="Genomic_DNA"/>
</dbReference>
<dbReference type="AlphaFoldDB" id="A0A2N0UYU9"/>
<sequence length="151" mass="16818">MTKGEIAKNNFMQGYNCAQAVLLAFCDDLGFDEQTALMLASPFGGGIGRMREVCGTVTGMYMALGLARGYSDSKDNADKKRVYTEVQQLAERFKEDNGSIICRDLLGMRAKAKDNPTPSERTEKYYAVRPCPELCRYAADLLDEYLKNKKG</sequence>
<dbReference type="Proteomes" id="UP000233425">
    <property type="component" value="Unassembled WGS sequence"/>
</dbReference>
<keyword evidence="2" id="KW-1185">Reference proteome</keyword>
<dbReference type="InterPro" id="IPR010181">
    <property type="entry name" value="CGCAxxGCC_motif"/>
</dbReference>
<comment type="caution">
    <text evidence="1">The sequence shown here is derived from an EMBL/GenBank/DDBJ whole genome shotgun (WGS) entry which is preliminary data.</text>
</comment>
<dbReference type="Pfam" id="PF09719">
    <property type="entry name" value="C_GCAxxG_C_C"/>
    <property type="match status" value="1"/>
</dbReference>
<proteinExistence type="predicted"/>
<dbReference type="RefSeq" id="WP_101028721.1">
    <property type="nucleotide sequence ID" value="NZ_CABMMZ010000032.1"/>
</dbReference>
<gene>
    <name evidence="1" type="ORF">RBATCC27255_00637</name>
</gene>
<organism evidence="1 2">
    <name type="scientific">Ruminococcus bromii</name>
    <dbReference type="NCBI Taxonomy" id="40518"/>
    <lineage>
        <taxon>Bacteria</taxon>
        <taxon>Bacillati</taxon>
        <taxon>Bacillota</taxon>
        <taxon>Clostridia</taxon>
        <taxon>Eubacteriales</taxon>
        <taxon>Oscillospiraceae</taxon>
        <taxon>Ruminococcus</taxon>
    </lineage>
</organism>
<reference evidence="1" key="1">
    <citation type="journal article" date="2018" name="Environ. Microbiol.">
        <title>Sporulation capability and amylosome conservation among diverse human colonic and rumen isolates of the keystone starch-degrader Ruminococcus bromii.</title>
        <authorList>
            <person name="Mukhopadhya I."/>
            <person name="Morais S."/>
            <person name="Laverde-Gomez J."/>
            <person name="Sheridan P.O."/>
            <person name="Walker A.W."/>
            <person name="Kelly W."/>
            <person name="Klieve A.V."/>
            <person name="Ouwerkerk D."/>
            <person name="Duncan S.H."/>
            <person name="Louis P."/>
            <person name="Koropatkin N."/>
            <person name="Cockburn D."/>
            <person name="Kibler R."/>
            <person name="Cooper P.J."/>
            <person name="Sandoval C."/>
            <person name="Crost E."/>
            <person name="Juge N."/>
            <person name="Bayer E.A."/>
            <person name="Flint H.J."/>
        </authorList>
    </citation>
    <scope>NUCLEOTIDE SEQUENCE [LARGE SCALE GENOMIC DNA]</scope>
    <source>
        <strain evidence="1">ATCC 27255</strain>
    </source>
</reference>
<dbReference type="NCBIfam" id="TIGR01909">
    <property type="entry name" value="C_GCAxxG_C_C"/>
    <property type="match status" value="1"/>
</dbReference>
<name>A0A2N0UYU9_9FIRM</name>
<protein>
    <submittedName>
        <fullName evidence="1">C_GCAxxG_C_C family protein</fullName>
    </submittedName>
</protein>